<feature type="domain" description="Nudix hydrolase" evidence="12">
    <location>
        <begin position="1"/>
        <end position="131"/>
    </location>
</feature>
<keyword evidence="14" id="KW-1185">Reference proteome</keyword>
<comment type="similarity">
    <text evidence="2">Belongs to the Nudix hydrolase family.</text>
</comment>
<keyword evidence="7" id="KW-0378">Hydrolase</keyword>
<evidence type="ECO:0000256" key="10">
    <source>
        <dbReference type="ARBA" id="ARBA00035861"/>
    </source>
</evidence>
<keyword evidence="8" id="KW-0460">Magnesium</keyword>
<dbReference type="Proteomes" id="UP000622405">
    <property type="component" value="Unassembled WGS sequence"/>
</dbReference>
<comment type="catalytic activity">
    <reaction evidence="10">
        <text>8-oxo-dGTP + H2O = 8-oxo-dGMP + diphosphate + H(+)</text>
        <dbReference type="Rhea" id="RHEA:31575"/>
        <dbReference type="ChEBI" id="CHEBI:15377"/>
        <dbReference type="ChEBI" id="CHEBI:15378"/>
        <dbReference type="ChEBI" id="CHEBI:33019"/>
        <dbReference type="ChEBI" id="CHEBI:63224"/>
        <dbReference type="ChEBI" id="CHEBI:77896"/>
        <dbReference type="EC" id="3.6.1.55"/>
    </reaction>
</comment>
<evidence type="ECO:0000256" key="3">
    <source>
        <dbReference type="ARBA" id="ARBA00022457"/>
    </source>
</evidence>
<dbReference type="Pfam" id="PF00293">
    <property type="entry name" value="NUDIX"/>
    <property type="match status" value="1"/>
</dbReference>
<protein>
    <recommendedName>
        <fullName evidence="11">8-oxo-dGTP diphosphatase</fullName>
        <ecNumber evidence="11">3.6.1.55</ecNumber>
    </recommendedName>
</protein>
<evidence type="ECO:0000313" key="13">
    <source>
        <dbReference type="EMBL" id="MBC3898903.1"/>
    </source>
</evidence>
<evidence type="ECO:0000256" key="5">
    <source>
        <dbReference type="ARBA" id="ARBA00022723"/>
    </source>
</evidence>
<evidence type="ECO:0000256" key="2">
    <source>
        <dbReference type="ARBA" id="ARBA00005582"/>
    </source>
</evidence>
<dbReference type="PANTHER" id="PTHR47707">
    <property type="entry name" value="8-OXO-DGTP DIPHOSPHATASE"/>
    <property type="match status" value="1"/>
</dbReference>
<dbReference type="PROSITE" id="PS51462">
    <property type="entry name" value="NUDIX"/>
    <property type="match status" value="1"/>
</dbReference>
<dbReference type="SUPFAM" id="SSF55811">
    <property type="entry name" value="Nudix"/>
    <property type="match status" value="1"/>
</dbReference>
<evidence type="ECO:0000313" key="14">
    <source>
        <dbReference type="Proteomes" id="UP000622405"/>
    </source>
</evidence>
<keyword evidence="5" id="KW-0479">Metal-binding</keyword>
<dbReference type="InterPro" id="IPR000086">
    <property type="entry name" value="NUDIX_hydrolase_dom"/>
</dbReference>
<keyword evidence="6" id="KW-0227">DNA damage</keyword>
<organism evidence="13 14">
    <name type="scientific">Acetobacterium malicum</name>
    <dbReference type="NCBI Taxonomy" id="52692"/>
    <lineage>
        <taxon>Bacteria</taxon>
        <taxon>Bacillati</taxon>
        <taxon>Bacillota</taxon>
        <taxon>Clostridia</taxon>
        <taxon>Eubacteriales</taxon>
        <taxon>Eubacteriaceae</taxon>
        <taxon>Acetobacterium</taxon>
    </lineage>
</organism>
<accession>A0ABR6YUS6</accession>
<evidence type="ECO:0000256" key="9">
    <source>
        <dbReference type="ARBA" id="ARBA00023204"/>
    </source>
</evidence>
<keyword evidence="4" id="KW-0235">DNA replication</keyword>
<evidence type="ECO:0000256" key="4">
    <source>
        <dbReference type="ARBA" id="ARBA00022705"/>
    </source>
</evidence>
<reference evidence="13 14" key="1">
    <citation type="journal article" date="2020" name="mSystems">
        <title>Defining Genomic and Predicted Metabolic Features of the Acetobacterium Genus.</title>
        <authorList>
            <person name="Ross D.E."/>
            <person name="Marshall C.W."/>
            <person name="Gulliver D."/>
            <person name="May H.D."/>
            <person name="Norman R.S."/>
        </authorList>
    </citation>
    <scope>NUCLEOTIDE SEQUENCE [LARGE SCALE GENOMIC DNA]</scope>
    <source>
        <strain evidence="13 14">DSM 4132</strain>
    </source>
</reference>
<proteinExistence type="inferred from homology"/>
<name>A0ABR6YUS6_9FIRM</name>
<dbReference type="InterPro" id="IPR047127">
    <property type="entry name" value="MutT-like"/>
</dbReference>
<sequence>MKYFKVAAAIIKHNDEILCMQRPETACLALSLKYEFPGGKIEVGETAEEALERELKEEMALAVRVLPENFFMTVEHQYPEFFIEMHSYIVPVESKAFERLEHHHHCWLPVERLNELDWAPADIPIMEKLMRP</sequence>
<dbReference type="PRINTS" id="PR00502">
    <property type="entry name" value="NUDIXFAMILY"/>
</dbReference>
<dbReference type="CDD" id="cd03425">
    <property type="entry name" value="NUDIX_MutT_NudA_like"/>
    <property type="match status" value="1"/>
</dbReference>
<gene>
    <name evidence="13" type="ORF">GH811_04660</name>
</gene>
<evidence type="ECO:0000256" key="11">
    <source>
        <dbReference type="ARBA" id="ARBA00038905"/>
    </source>
</evidence>
<dbReference type="InterPro" id="IPR015797">
    <property type="entry name" value="NUDIX_hydrolase-like_dom_sf"/>
</dbReference>
<keyword evidence="9" id="KW-0234">DNA repair</keyword>
<evidence type="ECO:0000256" key="7">
    <source>
        <dbReference type="ARBA" id="ARBA00022801"/>
    </source>
</evidence>
<evidence type="ECO:0000256" key="8">
    <source>
        <dbReference type="ARBA" id="ARBA00022842"/>
    </source>
</evidence>
<evidence type="ECO:0000259" key="12">
    <source>
        <dbReference type="PROSITE" id="PS51462"/>
    </source>
</evidence>
<dbReference type="EMBL" id="WJBE01000003">
    <property type="protein sequence ID" value="MBC3898903.1"/>
    <property type="molecule type" value="Genomic_DNA"/>
</dbReference>
<comment type="cofactor">
    <cofactor evidence="1">
        <name>Mg(2+)</name>
        <dbReference type="ChEBI" id="CHEBI:18420"/>
    </cofactor>
</comment>
<evidence type="ECO:0000256" key="1">
    <source>
        <dbReference type="ARBA" id="ARBA00001946"/>
    </source>
</evidence>
<dbReference type="EC" id="3.6.1.55" evidence="11"/>
<comment type="caution">
    <text evidence="13">The sequence shown here is derived from an EMBL/GenBank/DDBJ whole genome shotgun (WGS) entry which is preliminary data.</text>
</comment>
<evidence type="ECO:0000256" key="6">
    <source>
        <dbReference type="ARBA" id="ARBA00022763"/>
    </source>
</evidence>
<dbReference type="InterPro" id="IPR020476">
    <property type="entry name" value="Nudix_hydrolase"/>
</dbReference>
<keyword evidence="3" id="KW-0515">Mutator protein</keyword>
<dbReference type="Gene3D" id="3.90.79.10">
    <property type="entry name" value="Nucleoside Triphosphate Pyrophosphohydrolase"/>
    <property type="match status" value="1"/>
</dbReference>
<dbReference type="PANTHER" id="PTHR47707:SF1">
    <property type="entry name" value="NUDIX HYDROLASE FAMILY PROTEIN"/>
    <property type="match status" value="1"/>
</dbReference>